<proteinExistence type="predicted"/>
<protein>
    <submittedName>
        <fullName evidence="1">Uncharacterized protein</fullName>
    </submittedName>
</protein>
<keyword evidence="2" id="KW-1185">Reference proteome</keyword>
<name>A0ACB9SJ77_9MYRT</name>
<sequence length="327" mass="36317">MDSGLPVLNCLLQHTLRSLCSSDSDSSSSSSSSSTHKWVYAVFWRILPRNYPPPKWEFGGGAVDRAKGNKRNWILVWEDGFCDVYECERGASGFNKGGFGPEVFFKMAHEVYNYGEGVVGKVAADNGHKWVFRETSTDNDLNCISSWNAASEPQPKAWEFQFNSGIETIAVISVREGIVQLGSLNKIPEDTNLVISIQRKFGYLHSIPGIFPVQRPYLSLQGHSYIEDEKLLSMGTKRLLEQAHECTPIKSLNLGWNSPRDGAPEFPFWSGLSPCNLGSVLSKIPSPTSPPYYHPAEALNALLDVKLEPSNNRDGEGEEKPISINFN</sequence>
<accession>A0ACB9SJ77</accession>
<dbReference type="Proteomes" id="UP001057402">
    <property type="component" value="Chromosome 1"/>
</dbReference>
<comment type="caution">
    <text evidence="1">The sequence shown here is derived from an EMBL/GenBank/DDBJ whole genome shotgun (WGS) entry which is preliminary data.</text>
</comment>
<evidence type="ECO:0000313" key="2">
    <source>
        <dbReference type="Proteomes" id="UP001057402"/>
    </source>
</evidence>
<gene>
    <name evidence="1" type="ORF">MLD38_002056</name>
</gene>
<dbReference type="EMBL" id="CM042880">
    <property type="protein sequence ID" value="KAI4389884.1"/>
    <property type="molecule type" value="Genomic_DNA"/>
</dbReference>
<organism evidence="1 2">
    <name type="scientific">Melastoma candidum</name>
    <dbReference type="NCBI Taxonomy" id="119954"/>
    <lineage>
        <taxon>Eukaryota</taxon>
        <taxon>Viridiplantae</taxon>
        <taxon>Streptophyta</taxon>
        <taxon>Embryophyta</taxon>
        <taxon>Tracheophyta</taxon>
        <taxon>Spermatophyta</taxon>
        <taxon>Magnoliopsida</taxon>
        <taxon>eudicotyledons</taxon>
        <taxon>Gunneridae</taxon>
        <taxon>Pentapetalae</taxon>
        <taxon>rosids</taxon>
        <taxon>malvids</taxon>
        <taxon>Myrtales</taxon>
        <taxon>Melastomataceae</taxon>
        <taxon>Melastomatoideae</taxon>
        <taxon>Melastomateae</taxon>
        <taxon>Melastoma</taxon>
    </lineage>
</organism>
<reference evidence="2" key="1">
    <citation type="journal article" date="2023" name="Front. Plant Sci.">
        <title>Chromosomal-level genome assembly of Melastoma candidum provides insights into trichome evolution.</title>
        <authorList>
            <person name="Zhong Y."/>
            <person name="Wu W."/>
            <person name="Sun C."/>
            <person name="Zou P."/>
            <person name="Liu Y."/>
            <person name="Dai S."/>
            <person name="Zhou R."/>
        </authorList>
    </citation>
    <scope>NUCLEOTIDE SEQUENCE [LARGE SCALE GENOMIC DNA]</scope>
</reference>
<evidence type="ECO:0000313" key="1">
    <source>
        <dbReference type="EMBL" id="KAI4389884.1"/>
    </source>
</evidence>